<accession>A0AAN8TCN9</accession>
<evidence type="ECO:0000313" key="1">
    <source>
        <dbReference type="EMBL" id="KAK6782762.1"/>
    </source>
</evidence>
<evidence type="ECO:0000313" key="2">
    <source>
        <dbReference type="Proteomes" id="UP001371456"/>
    </source>
</evidence>
<protein>
    <submittedName>
        <fullName evidence="1">Uncharacterized protein</fullName>
    </submittedName>
</protein>
<dbReference type="EMBL" id="JBANQN010000008">
    <property type="protein sequence ID" value="KAK6782762.1"/>
    <property type="molecule type" value="Genomic_DNA"/>
</dbReference>
<dbReference type="Proteomes" id="UP001371456">
    <property type="component" value="Unassembled WGS sequence"/>
</dbReference>
<sequence>MVAEKVGVPLLMLAEKEGNEEKP</sequence>
<reference evidence="1 2" key="1">
    <citation type="submission" date="2024-02" db="EMBL/GenBank/DDBJ databases">
        <title>de novo genome assembly of Solanum bulbocastanum strain 11H21.</title>
        <authorList>
            <person name="Hosaka A.J."/>
        </authorList>
    </citation>
    <scope>NUCLEOTIDE SEQUENCE [LARGE SCALE GENOMIC DNA]</scope>
    <source>
        <tissue evidence="1">Young leaves</tissue>
    </source>
</reference>
<comment type="caution">
    <text evidence="1">The sequence shown here is derived from an EMBL/GenBank/DDBJ whole genome shotgun (WGS) entry which is preliminary data.</text>
</comment>
<dbReference type="AlphaFoldDB" id="A0AAN8TCN9"/>
<keyword evidence="2" id="KW-1185">Reference proteome</keyword>
<proteinExistence type="predicted"/>
<gene>
    <name evidence="1" type="ORF">RDI58_020558</name>
</gene>
<name>A0AAN8TCN9_SOLBU</name>
<organism evidence="1 2">
    <name type="scientific">Solanum bulbocastanum</name>
    <name type="common">Wild potato</name>
    <dbReference type="NCBI Taxonomy" id="147425"/>
    <lineage>
        <taxon>Eukaryota</taxon>
        <taxon>Viridiplantae</taxon>
        <taxon>Streptophyta</taxon>
        <taxon>Embryophyta</taxon>
        <taxon>Tracheophyta</taxon>
        <taxon>Spermatophyta</taxon>
        <taxon>Magnoliopsida</taxon>
        <taxon>eudicotyledons</taxon>
        <taxon>Gunneridae</taxon>
        <taxon>Pentapetalae</taxon>
        <taxon>asterids</taxon>
        <taxon>lamiids</taxon>
        <taxon>Solanales</taxon>
        <taxon>Solanaceae</taxon>
        <taxon>Solanoideae</taxon>
        <taxon>Solaneae</taxon>
        <taxon>Solanum</taxon>
    </lineage>
</organism>